<keyword evidence="7 9" id="KW-0539">Nucleus</keyword>
<evidence type="ECO:0000259" key="13">
    <source>
        <dbReference type="Pfam" id="PF22536"/>
    </source>
</evidence>
<keyword evidence="6 9" id="KW-0804">Transcription</keyword>
<dbReference type="STRING" id="92696.A0A4R0RK61"/>
<feature type="region of interest" description="Disordered" evidence="10">
    <location>
        <begin position="200"/>
        <end position="227"/>
    </location>
</feature>
<comment type="subunit">
    <text evidence="3 9">Component of the RNA polymerase III (Pol III) complex consisting of 17 subunits.</text>
</comment>
<dbReference type="InterPro" id="IPR039748">
    <property type="entry name" value="RPC3"/>
</dbReference>
<proteinExistence type="inferred from homology"/>
<evidence type="ECO:0000313" key="15">
    <source>
        <dbReference type="Proteomes" id="UP000292702"/>
    </source>
</evidence>
<dbReference type="Gene3D" id="6.10.140.1450">
    <property type="match status" value="1"/>
</dbReference>
<comment type="similarity">
    <text evidence="2 9">Belongs to the RNA polymerase beta chain family.</text>
</comment>
<sequence>MAENHAARLCEQIIRSDFGPLTGTVASVLLARGRLSLPHVIRYSGLKARTVRAAILILVQHNVLWHAPSDEEGEMLEMNMEECLYRVRYGQYVWQAEELYGKAGADIVQLILDHGKLRPPDIMNQLTKQASVKDPSVYAQALHKLVEGSYLKPSTLLSHVSPLDKRIKYEAEEKAKISGFPTAKQLREAKELAEARLKREEEEAEKIGMKRKAKDQGKHKPSKRGKLMDEDVVDDEVHFRVNCEKFNIHIRNKIIENTARERYNEYAGLVMRAALKATEVKQLYVADVRSDPTSLADISLRLGEDLSLADGFVHSSQKKPSHMTMLKDFVGILASADNPTPVGQASSFLSLNGTKVQVEFAIIRNRLRRRVIEAVTRERFGDDAVRIVKLLLDTGKMEEKLISKVGMMAPKDVRPLLTALSAESLVSVTEIAKSADRNPARMFFLWYVDLQKACTVQLGNLYKTLYNIGSRRQAEQEEAGVKAVLEKRQRSDVSQDEERFLTRNEREILAAWEKKREKLTVLEMRTEEAVFILRDFGSILAIDDE</sequence>
<dbReference type="InterPro" id="IPR013197">
    <property type="entry name" value="RNA_pol_III_RPC82-rel_HTH"/>
</dbReference>
<evidence type="ECO:0000256" key="1">
    <source>
        <dbReference type="ARBA" id="ARBA00004123"/>
    </source>
</evidence>
<dbReference type="Proteomes" id="UP000292702">
    <property type="component" value="Unassembled WGS sequence"/>
</dbReference>
<comment type="caution">
    <text evidence="14">The sequence shown here is derived from an EMBL/GenBank/DDBJ whole genome shotgun (WGS) entry which is preliminary data.</text>
</comment>
<evidence type="ECO:0000313" key="14">
    <source>
        <dbReference type="EMBL" id="TCD65409.1"/>
    </source>
</evidence>
<evidence type="ECO:0000256" key="4">
    <source>
        <dbReference type="ARBA" id="ARBA00016689"/>
    </source>
</evidence>
<gene>
    <name evidence="14" type="primary">RPC82</name>
    <name evidence="14" type="ORF">EIP91_002708</name>
</gene>
<dbReference type="SUPFAM" id="SSF46785">
    <property type="entry name" value="Winged helix' DNA-binding domain"/>
    <property type="match status" value="1"/>
</dbReference>
<comment type="function">
    <text evidence="8 9">DNA-dependent RNA polymerase catalyzes the transcription of DNA into RNA using the four ribonucleoside triphosphates as substrates. Specific core component of RNA polymerase III which synthesizes small RNAs, such as 5S rRNA and tRNAs.</text>
</comment>
<dbReference type="GO" id="GO:0006351">
    <property type="term" value="P:DNA-templated transcription"/>
    <property type="evidence" value="ECO:0007669"/>
    <property type="project" value="InterPro"/>
</dbReference>
<dbReference type="Pfam" id="PF22536">
    <property type="entry name" value="WHD_POLR3C"/>
    <property type="match status" value="1"/>
</dbReference>
<dbReference type="PANTHER" id="PTHR12949">
    <property type="entry name" value="RNA POLYMERASE III DNA DIRECTED -RELATED"/>
    <property type="match status" value="1"/>
</dbReference>
<dbReference type="Pfam" id="PF08221">
    <property type="entry name" value="HTH_9"/>
    <property type="match status" value="1"/>
</dbReference>
<dbReference type="InterPro" id="IPR008806">
    <property type="entry name" value="RNA_pol_III_Rpc82_C"/>
</dbReference>
<dbReference type="PANTHER" id="PTHR12949:SF0">
    <property type="entry name" value="DNA-DIRECTED RNA POLYMERASE III SUBUNIT RPC3"/>
    <property type="match status" value="1"/>
</dbReference>
<protein>
    <recommendedName>
        <fullName evidence="4 9">DNA-directed RNA polymerase III subunit RPC3</fullName>
        <shortName evidence="9">RNA polymerase III subunit C3</shortName>
    </recommendedName>
</protein>
<dbReference type="GO" id="GO:0005666">
    <property type="term" value="C:RNA polymerase III complex"/>
    <property type="evidence" value="ECO:0007669"/>
    <property type="project" value="UniProtKB-UniRule"/>
</dbReference>
<keyword evidence="5 9" id="KW-0240">DNA-directed RNA polymerase</keyword>
<organism evidence="14 15">
    <name type="scientific">Steccherinum ochraceum</name>
    <dbReference type="NCBI Taxonomy" id="92696"/>
    <lineage>
        <taxon>Eukaryota</taxon>
        <taxon>Fungi</taxon>
        <taxon>Dikarya</taxon>
        <taxon>Basidiomycota</taxon>
        <taxon>Agaricomycotina</taxon>
        <taxon>Agaricomycetes</taxon>
        <taxon>Polyporales</taxon>
        <taxon>Steccherinaceae</taxon>
        <taxon>Steccherinum</taxon>
    </lineage>
</organism>
<comment type="subcellular location">
    <subcellularLocation>
        <location evidence="1 9">Nucleus</location>
    </subcellularLocation>
</comment>
<dbReference type="InterPro" id="IPR036388">
    <property type="entry name" value="WH-like_DNA-bd_sf"/>
</dbReference>
<evidence type="ECO:0000256" key="5">
    <source>
        <dbReference type="ARBA" id="ARBA00022478"/>
    </source>
</evidence>
<feature type="domain" description="RNA polymerase III subunit RPC82-related helix-turn-helix" evidence="12">
    <location>
        <begin position="9"/>
        <end position="63"/>
    </location>
</feature>
<feature type="domain" description="DNA-directed RNA polymerase III subunit RPC3 winged-helix" evidence="13">
    <location>
        <begin position="372"/>
        <end position="448"/>
    </location>
</feature>
<dbReference type="Pfam" id="PF05645">
    <property type="entry name" value="RNA_pol_Rpc82"/>
    <property type="match status" value="1"/>
</dbReference>
<dbReference type="AlphaFoldDB" id="A0A4R0RK61"/>
<evidence type="ECO:0000259" key="12">
    <source>
        <dbReference type="Pfam" id="PF08221"/>
    </source>
</evidence>
<dbReference type="EMBL" id="RWJN01000182">
    <property type="protein sequence ID" value="TCD65409.1"/>
    <property type="molecule type" value="Genomic_DNA"/>
</dbReference>
<dbReference type="InterPro" id="IPR036390">
    <property type="entry name" value="WH_DNA-bd_sf"/>
</dbReference>
<feature type="compositionally biased region" description="Basic and acidic residues" evidence="10">
    <location>
        <begin position="200"/>
        <end position="218"/>
    </location>
</feature>
<name>A0A4R0RK61_9APHY</name>
<evidence type="ECO:0000259" key="11">
    <source>
        <dbReference type="Pfam" id="PF05645"/>
    </source>
</evidence>
<accession>A0A4R0RK61</accession>
<dbReference type="OrthoDB" id="272392at2759"/>
<evidence type="ECO:0000256" key="7">
    <source>
        <dbReference type="ARBA" id="ARBA00023242"/>
    </source>
</evidence>
<evidence type="ECO:0000256" key="9">
    <source>
        <dbReference type="RuleBase" id="RU367076"/>
    </source>
</evidence>
<feature type="domain" description="RNA polymerase III Rpc82 C -terminal" evidence="11">
    <location>
        <begin position="141"/>
        <end position="312"/>
    </location>
</feature>
<dbReference type="GO" id="GO:0003697">
    <property type="term" value="F:single-stranded DNA binding"/>
    <property type="evidence" value="ECO:0007669"/>
    <property type="project" value="UniProtKB-UniRule"/>
</dbReference>
<evidence type="ECO:0000256" key="3">
    <source>
        <dbReference type="ARBA" id="ARBA00011206"/>
    </source>
</evidence>
<keyword evidence="15" id="KW-1185">Reference proteome</keyword>
<evidence type="ECO:0000256" key="10">
    <source>
        <dbReference type="SAM" id="MobiDB-lite"/>
    </source>
</evidence>
<reference evidence="14 15" key="1">
    <citation type="submission" date="2018-11" db="EMBL/GenBank/DDBJ databases">
        <title>Genome assembly of Steccherinum ochraceum LE-BIN_3174, the white-rot fungus of the Steccherinaceae family (The Residual Polyporoid clade, Polyporales, Basidiomycota).</title>
        <authorList>
            <person name="Fedorova T.V."/>
            <person name="Glazunova O.A."/>
            <person name="Landesman E.O."/>
            <person name="Moiseenko K.V."/>
            <person name="Psurtseva N.V."/>
            <person name="Savinova O.S."/>
            <person name="Shakhova N.V."/>
            <person name="Tyazhelova T.V."/>
            <person name="Vasina D.V."/>
        </authorList>
    </citation>
    <scope>NUCLEOTIDE SEQUENCE [LARGE SCALE GENOMIC DNA]</scope>
    <source>
        <strain evidence="14 15">LE-BIN_3174</strain>
    </source>
</reference>
<evidence type="ECO:0000256" key="6">
    <source>
        <dbReference type="ARBA" id="ARBA00023163"/>
    </source>
</evidence>
<evidence type="ECO:0000256" key="2">
    <source>
        <dbReference type="ARBA" id="ARBA00006835"/>
    </source>
</evidence>
<dbReference type="InterPro" id="IPR055207">
    <property type="entry name" value="POLR3C_WHD"/>
</dbReference>
<dbReference type="Gene3D" id="1.10.10.10">
    <property type="entry name" value="Winged helix-like DNA-binding domain superfamily/Winged helix DNA-binding domain"/>
    <property type="match status" value="4"/>
</dbReference>
<evidence type="ECO:0000256" key="8">
    <source>
        <dbReference type="ARBA" id="ARBA00025127"/>
    </source>
</evidence>